<dbReference type="SUPFAM" id="SSF56436">
    <property type="entry name" value="C-type lectin-like"/>
    <property type="match status" value="1"/>
</dbReference>
<protein>
    <recommendedName>
        <fullName evidence="2">C-type lectin domain-containing protein</fullName>
    </recommendedName>
</protein>
<evidence type="ECO:0000313" key="3">
    <source>
        <dbReference type="EMBL" id="EPB71403.1"/>
    </source>
</evidence>
<reference evidence="3 4" key="1">
    <citation type="submission" date="2013-05" db="EMBL/GenBank/DDBJ databases">
        <title>Draft genome of the parasitic nematode Anyclostoma ceylanicum.</title>
        <authorList>
            <person name="Mitreva M."/>
        </authorList>
    </citation>
    <scope>NUCLEOTIDE SEQUENCE [LARGE SCALE GENOMIC DNA]</scope>
</reference>
<gene>
    <name evidence="3" type="ORF">ANCCEY_09504</name>
</gene>
<keyword evidence="4" id="KW-1185">Reference proteome</keyword>
<organism evidence="3 4">
    <name type="scientific">Ancylostoma ceylanicum</name>
    <dbReference type="NCBI Taxonomy" id="53326"/>
    <lineage>
        <taxon>Eukaryota</taxon>
        <taxon>Metazoa</taxon>
        <taxon>Ecdysozoa</taxon>
        <taxon>Nematoda</taxon>
        <taxon>Chromadorea</taxon>
        <taxon>Rhabditida</taxon>
        <taxon>Rhabditina</taxon>
        <taxon>Rhabditomorpha</taxon>
        <taxon>Strongyloidea</taxon>
        <taxon>Ancylostomatidae</taxon>
        <taxon>Ancylostomatinae</taxon>
        <taxon>Ancylostoma</taxon>
    </lineage>
</organism>
<keyword evidence="1" id="KW-0732">Signal</keyword>
<dbReference type="InterPro" id="IPR016187">
    <property type="entry name" value="CTDL_fold"/>
</dbReference>
<feature type="signal peptide" evidence="1">
    <location>
        <begin position="1"/>
        <end position="24"/>
    </location>
</feature>
<dbReference type="EMBL" id="KE125112">
    <property type="protein sequence ID" value="EPB71403.1"/>
    <property type="molecule type" value="Genomic_DNA"/>
</dbReference>
<sequence>MISRFLYFFCLCAASLQLPARTDKRLCCGKIAPTANQNIFKAQSDPRVIYRERINWDYKNFTGTAIEKKPFNITFTRRCPDSWLRFRDSCYFIEKTRMELSDAESSCYEKGATLFTANSLEEFVSVTSSVEIIILQRGSSEIQDVVMRSAALNFWSWTGLVQFDTMTQPKWLSYGGVEPTRLKWLVSPYTSASNGRTAASECVAYYNSELESRQMSSKGGRRRHPTACTDFLDCTPLNSRTSNEEKPLNSRR</sequence>
<proteinExistence type="predicted"/>
<dbReference type="InterPro" id="IPR016186">
    <property type="entry name" value="C-type_lectin-like/link_sf"/>
</dbReference>
<feature type="domain" description="C-type lectin" evidence="2">
    <location>
        <begin position="79"/>
        <end position="229"/>
    </location>
</feature>
<accession>A0A0D6LJS1</accession>
<dbReference type="AlphaFoldDB" id="A0A0D6LJS1"/>
<evidence type="ECO:0000259" key="2">
    <source>
        <dbReference type="SMART" id="SM00034"/>
    </source>
</evidence>
<dbReference type="SMART" id="SM00034">
    <property type="entry name" value="CLECT"/>
    <property type="match status" value="1"/>
</dbReference>
<dbReference type="Gene3D" id="3.10.100.10">
    <property type="entry name" value="Mannose-Binding Protein A, subunit A"/>
    <property type="match status" value="1"/>
</dbReference>
<evidence type="ECO:0000256" key="1">
    <source>
        <dbReference type="SAM" id="SignalP"/>
    </source>
</evidence>
<name>A0A0D6LJS1_9BILA</name>
<evidence type="ECO:0000313" key="4">
    <source>
        <dbReference type="Proteomes" id="UP000054495"/>
    </source>
</evidence>
<dbReference type="InterPro" id="IPR001304">
    <property type="entry name" value="C-type_lectin-like"/>
</dbReference>
<feature type="chain" id="PRO_5002306980" description="C-type lectin domain-containing protein" evidence="1">
    <location>
        <begin position="25"/>
        <end position="252"/>
    </location>
</feature>
<dbReference type="Proteomes" id="UP000054495">
    <property type="component" value="Unassembled WGS sequence"/>
</dbReference>